<dbReference type="RefSeq" id="WP_052371534.1">
    <property type="nucleotide sequence ID" value="NZ_BSTI01000009.1"/>
</dbReference>
<keyword evidence="2" id="KW-1133">Transmembrane helix</keyword>
<keyword evidence="2" id="KW-0472">Membrane</keyword>
<keyword evidence="2" id="KW-0812">Transmembrane</keyword>
<comment type="caution">
    <text evidence="3">The sequence shown here is derived from an EMBL/GenBank/DDBJ whole genome shotgun (WGS) entry which is preliminary data.</text>
</comment>
<feature type="transmembrane region" description="Helical" evidence="2">
    <location>
        <begin position="86"/>
        <end position="106"/>
    </location>
</feature>
<reference evidence="3" key="1">
    <citation type="submission" date="2023-03" db="EMBL/GenBank/DDBJ databases">
        <title>Amycolatopsis taiwanensis NBRC 103393.</title>
        <authorList>
            <person name="Ichikawa N."/>
            <person name="Sato H."/>
            <person name="Tonouchi N."/>
        </authorList>
    </citation>
    <scope>NUCLEOTIDE SEQUENCE</scope>
    <source>
        <strain evidence="3">NBRC 103393</strain>
    </source>
</reference>
<evidence type="ECO:0000313" key="3">
    <source>
        <dbReference type="EMBL" id="GLY67805.1"/>
    </source>
</evidence>
<proteinExistence type="predicted"/>
<dbReference type="Proteomes" id="UP001165136">
    <property type="component" value="Unassembled WGS sequence"/>
</dbReference>
<evidence type="ECO:0000256" key="1">
    <source>
        <dbReference type="SAM" id="MobiDB-lite"/>
    </source>
</evidence>
<dbReference type="EMBL" id="BSTI01000009">
    <property type="protein sequence ID" value="GLY67805.1"/>
    <property type="molecule type" value="Genomic_DNA"/>
</dbReference>
<keyword evidence="4" id="KW-1185">Reference proteome</keyword>
<evidence type="ECO:0000313" key="4">
    <source>
        <dbReference type="Proteomes" id="UP001165136"/>
    </source>
</evidence>
<dbReference type="AlphaFoldDB" id="A0A9W6VGI4"/>
<organism evidence="3 4">
    <name type="scientific">Amycolatopsis taiwanensis</name>
    <dbReference type="NCBI Taxonomy" id="342230"/>
    <lineage>
        <taxon>Bacteria</taxon>
        <taxon>Bacillati</taxon>
        <taxon>Actinomycetota</taxon>
        <taxon>Actinomycetes</taxon>
        <taxon>Pseudonocardiales</taxon>
        <taxon>Pseudonocardiaceae</taxon>
        <taxon>Amycolatopsis</taxon>
    </lineage>
</organism>
<feature type="transmembrane region" description="Helical" evidence="2">
    <location>
        <begin position="16"/>
        <end position="41"/>
    </location>
</feature>
<feature type="compositionally biased region" description="Pro residues" evidence="1">
    <location>
        <begin position="367"/>
        <end position="378"/>
    </location>
</feature>
<accession>A0A9W6VGI4</accession>
<sequence>MIAVADVTRTEVVTAWSWFGCAVGVVILLCTAASVVGTLVVPHNIESRISRSCERTVDVVFRLATRRVRGFVHRDRILVWQGPSALLLRLAVWLGLLVVGYALALLPTVSGSLGRALSDAGSSLFTLGYAAPTNSTSSALDYLAAFTGLVVIGLQVGYLPTFYAAFNRRETLVTMLTTRAGVPAWGPEILARLKWGIYDGEPGPVLRELFQAWEGWSADVAESHTTYQALAWLRSPRPLSHWLTSMLAVLDAAALHLALTPSSEPKHEARLCLRVGFVALNQIARAMRLPAEDDPDPDAPISVSYEEFADAVGMLRTLNYPIERPTELAWPDFRGWRANYDTAALALARALDAPPALWSGDRRWPARPMPPLRPPTRLPRPRERT</sequence>
<name>A0A9W6VGI4_9PSEU</name>
<evidence type="ECO:0000256" key="2">
    <source>
        <dbReference type="SAM" id="Phobius"/>
    </source>
</evidence>
<gene>
    <name evidence="3" type="ORF">Atai01_44240</name>
</gene>
<feature type="transmembrane region" description="Helical" evidence="2">
    <location>
        <begin position="142"/>
        <end position="166"/>
    </location>
</feature>
<protein>
    <submittedName>
        <fullName evidence="3">Uncharacterized protein</fullName>
    </submittedName>
</protein>
<feature type="region of interest" description="Disordered" evidence="1">
    <location>
        <begin position="360"/>
        <end position="385"/>
    </location>
</feature>